<protein>
    <recommendedName>
        <fullName evidence="1">Methyltransferase domain-containing protein</fullName>
    </recommendedName>
</protein>
<dbReference type="InterPro" id="IPR029063">
    <property type="entry name" value="SAM-dependent_MTases_sf"/>
</dbReference>
<name>A0A0L0FU18_9EUKA</name>
<gene>
    <name evidence="2" type="ORF">SARC_07488</name>
</gene>
<organism evidence="2 3">
    <name type="scientific">Sphaeroforma arctica JP610</name>
    <dbReference type="NCBI Taxonomy" id="667725"/>
    <lineage>
        <taxon>Eukaryota</taxon>
        <taxon>Ichthyosporea</taxon>
        <taxon>Ichthyophonida</taxon>
        <taxon>Sphaeroforma</taxon>
    </lineage>
</organism>
<dbReference type="GeneID" id="25907992"/>
<accession>A0A0L0FU18</accession>
<dbReference type="InterPro" id="IPR025714">
    <property type="entry name" value="Methyltranfer_dom"/>
</dbReference>
<dbReference type="Proteomes" id="UP000054560">
    <property type="component" value="Unassembled WGS sequence"/>
</dbReference>
<dbReference type="OrthoDB" id="10006218at2759"/>
<sequence length="320" mass="36380">MGRASNMSGDYVGVNKADVLDRMSQPQQAIDMDSKLKDLADKTKQIMKNLEGQTTPQTPSIDEKLAAMTTPDQWLHTPEEFKALDPQSQLFSLLKLTRTPTYDCKDREVLGGIEGGDGQWNTCFDSWTDTCKVFSFGIDYDFSWDQEVAARGKCKVASFDPSMEWEEKDVDANVRYYPVGIAANDDESIDGVRMRDGVQQKWKVATLGTSMKNLQVERLTVLKMDVEGFEWEAIPEMISSGALKHVDQFIFEVHYFQHLYQGQESVEHWYNTVRAMSDQGLEMFYSHLNPMSSYGTINGVDRVACCYEVSFVRPQSLSNR</sequence>
<keyword evidence="3" id="KW-1185">Reference proteome</keyword>
<feature type="domain" description="Methyltransferase" evidence="1">
    <location>
        <begin position="99"/>
        <end position="291"/>
    </location>
</feature>
<evidence type="ECO:0000259" key="1">
    <source>
        <dbReference type="Pfam" id="PF13383"/>
    </source>
</evidence>
<dbReference type="eggNOG" id="ENOG502QRD5">
    <property type="taxonomic scope" value="Eukaryota"/>
</dbReference>
<proteinExistence type="predicted"/>
<dbReference type="AlphaFoldDB" id="A0A0L0FU18"/>
<evidence type="ECO:0000313" key="3">
    <source>
        <dbReference type="Proteomes" id="UP000054560"/>
    </source>
</evidence>
<dbReference type="SUPFAM" id="SSF53335">
    <property type="entry name" value="S-adenosyl-L-methionine-dependent methyltransferases"/>
    <property type="match status" value="1"/>
</dbReference>
<dbReference type="PANTHER" id="PTHR32026:SF10">
    <property type="entry name" value="METHYLTRANSFERASE-LIKE PROTEIN 24-RELATED"/>
    <property type="match status" value="1"/>
</dbReference>
<dbReference type="EMBL" id="KQ242193">
    <property type="protein sequence ID" value="KNC80149.1"/>
    <property type="molecule type" value="Genomic_DNA"/>
</dbReference>
<reference evidence="2 3" key="1">
    <citation type="submission" date="2011-02" db="EMBL/GenBank/DDBJ databases">
        <title>The Genome Sequence of Sphaeroforma arctica JP610.</title>
        <authorList>
            <consortium name="The Broad Institute Genome Sequencing Platform"/>
            <person name="Russ C."/>
            <person name="Cuomo C."/>
            <person name="Young S.K."/>
            <person name="Zeng Q."/>
            <person name="Gargeya S."/>
            <person name="Alvarado L."/>
            <person name="Berlin A."/>
            <person name="Chapman S.B."/>
            <person name="Chen Z."/>
            <person name="Freedman E."/>
            <person name="Gellesch M."/>
            <person name="Goldberg J."/>
            <person name="Griggs A."/>
            <person name="Gujja S."/>
            <person name="Heilman E."/>
            <person name="Heiman D."/>
            <person name="Howarth C."/>
            <person name="Mehta T."/>
            <person name="Neiman D."/>
            <person name="Pearson M."/>
            <person name="Roberts A."/>
            <person name="Saif S."/>
            <person name="Shea T."/>
            <person name="Shenoy N."/>
            <person name="Sisk P."/>
            <person name="Stolte C."/>
            <person name="Sykes S."/>
            <person name="White J."/>
            <person name="Yandava C."/>
            <person name="Burger G."/>
            <person name="Gray M.W."/>
            <person name="Holland P.W.H."/>
            <person name="King N."/>
            <person name="Lang F.B.F."/>
            <person name="Roger A.J."/>
            <person name="Ruiz-Trillo I."/>
            <person name="Haas B."/>
            <person name="Nusbaum C."/>
            <person name="Birren B."/>
        </authorList>
    </citation>
    <scope>NUCLEOTIDE SEQUENCE [LARGE SCALE GENOMIC DNA]</scope>
    <source>
        <strain evidence="2 3">JP610</strain>
    </source>
</reference>
<dbReference type="InterPro" id="IPR026913">
    <property type="entry name" value="METTL24"/>
</dbReference>
<dbReference type="Pfam" id="PF13383">
    <property type="entry name" value="Methyltransf_22"/>
    <property type="match status" value="1"/>
</dbReference>
<evidence type="ECO:0000313" key="2">
    <source>
        <dbReference type="EMBL" id="KNC80149.1"/>
    </source>
</evidence>
<dbReference type="PANTHER" id="PTHR32026">
    <property type="entry name" value="METHYLTRANSFERASE-LIKE PROTEIN 24"/>
    <property type="match status" value="1"/>
</dbReference>
<dbReference type="RefSeq" id="XP_014154051.1">
    <property type="nucleotide sequence ID" value="XM_014298576.1"/>
</dbReference>